<dbReference type="Pfam" id="PF12833">
    <property type="entry name" value="HTH_18"/>
    <property type="match status" value="1"/>
</dbReference>
<evidence type="ECO:0000256" key="1">
    <source>
        <dbReference type="ARBA" id="ARBA00023015"/>
    </source>
</evidence>
<dbReference type="PRINTS" id="PR00032">
    <property type="entry name" value="HTHARAC"/>
</dbReference>
<dbReference type="InterPro" id="IPR020449">
    <property type="entry name" value="Tscrpt_reg_AraC-type_HTH"/>
</dbReference>
<dbReference type="Gene3D" id="1.10.10.60">
    <property type="entry name" value="Homeodomain-like"/>
    <property type="match status" value="1"/>
</dbReference>
<dbReference type="EMBL" id="JMPI01000022">
    <property type="protein sequence ID" value="KFC82818.1"/>
    <property type="molecule type" value="Genomic_DNA"/>
</dbReference>
<dbReference type="Proteomes" id="UP000028653">
    <property type="component" value="Unassembled WGS sequence"/>
</dbReference>
<dbReference type="SUPFAM" id="SSF46689">
    <property type="entry name" value="Homeodomain-like"/>
    <property type="match status" value="2"/>
</dbReference>
<gene>
    <name evidence="7" type="ORF">GBAG_1187</name>
</gene>
<dbReference type="SMART" id="SM00342">
    <property type="entry name" value="HTH_ARAC"/>
    <property type="match status" value="1"/>
</dbReference>
<dbReference type="SUPFAM" id="SSF51215">
    <property type="entry name" value="Regulatory protein AraC"/>
    <property type="match status" value="1"/>
</dbReference>
<dbReference type="Pfam" id="PF02311">
    <property type="entry name" value="AraC_binding"/>
    <property type="match status" value="1"/>
</dbReference>
<dbReference type="eggNOG" id="COG0662">
    <property type="taxonomic scope" value="Bacteria"/>
</dbReference>
<sequence>MINKLEVSKYFPDEQTKLSLYASDPEDNNCEHSHSFQELVIVEEGHGLHVINGKPIFIQQGDVFFIGENDVHFYDELGTLKLINILINPQLEFVYLTGIEQLLNRIAGNTAANYGWLTPETKAHCKRLINDIFHQQSSGVENQALKESLFFTLVTQIIYAQSQAEYSNTRYKLHKLLSYLQENCFNEIDWQQLANQFHLTQRTTSRHIKEVTGLTPENYLKRLRLVSARVKLKETDMTITEVAFLCGFANSNHFTTSYKKVFGVTPSAERKRVER</sequence>
<proteinExistence type="predicted"/>
<evidence type="ECO:0000259" key="6">
    <source>
        <dbReference type="PROSITE" id="PS01124"/>
    </source>
</evidence>
<dbReference type="InterPro" id="IPR003313">
    <property type="entry name" value="AraC-bd"/>
</dbReference>
<evidence type="ECO:0000256" key="2">
    <source>
        <dbReference type="ARBA" id="ARBA00023125"/>
    </source>
</evidence>
<reference evidence="7 8" key="1">
    <citation type="submission" date="2014-05" db="EMBL/GenBank/DDBJ databases">
        <title>ATOL: Assembling a taxonomically balanced genome-scale reconstruction of the evolutionary history of the Enterobacteriaceae.</title>
        <authorList>
            <person name="Plunkett G.III."/>
            <person name="Neeno-Eckwall E.C."/>
            <person name="Glasner J.D."/>
            <person name="Perna N.T."/>
        </authorList>
    </citation>
    <scope>NUCLEOTIDE SEQUENCE [LARGE SCALE GENOMIC DNA]</scope>
    <source>
        <strain evidence="7 8">ATCC 33320</strain>
    </source>
</reference>
<keyword evidence="4" id="KW-0804">Transcription</keyword>
<comment type="caution">
    <text evidence="7">The sequence shown here is derived from an EMBL/GenBank/DDBJ whole genome shotgun (WGS) entry which is preliminary data.</text>
</comment>
<accession>A0A085GGH3</accession>
<protein>
    <recommendedName>
        <fullName evidence="5">Arabinose operon regulatory protein</fullName>
    </recommendedName>
</protein>
<dbReference type="PANTHER" id="PTHR43280:SF28">
    <property type="entry name" value="HTH-TYPE TRANSCRIPTIONAL ACTIVATOR RHAS"/>
    <property type="match status" value="1"/>
</dbReference>
<name>A0A085GGH3_9ENTR</name>
<dbReference type="InterPro" id="IPR018060">
    <property type="entry name" value="HTH_AraC"/>
</dbReference>
<dbReference type="PROSITE" id="PS01124">
    <property type="entry name" value="HTH_ARAC_FAMILY_2"/>
    <property type="match status" value="1"/>
</dbReference>
<keyword evidence="3" id="KW-0010">Activator</keyword>
<dbReference type="InterPro" id="IPR009057">
    <property type="entry name" value="Homeodomain-like_sf"/>
</dbReference>
<dbReference type="AlphaFoldDB" id="A0A085GGH3"/>
<dbReference type="GO" id="GO:0043565">
    <property type="term" value="F:sequence-specific DNA binding"/>
    <property type="evidence" value="ECO:0007669"/>
    <property type="project" value="InterPro"/>
</dbReference>
<dbReference type="GO" id="GO:0003700">
    <property type="term" value="F:DNA-binding transcription factor activity"/>
    <property type="evidence" value="ECO:0007669"/>
    <property type="project" value="InterPro"/>
</dbReference>
<dbReference type="OrthoDB" id="2547276at2"/>
<dbReference type="PANTHER" id="PTHR43280">
    <property type="entry name" value="ARAC-FAMILY TRANSCRIPTIONAL REGULATOR"/>
    <property type="match status" value="1"/>
</dbReference>
<dbReference type="PROSITE" id="PS00041">
    <property type="entry name" value="HTH_ARAC_FAMILY_1"/>
    <property type="match status" value="1"/>
</dbReference>
<keyword evidence="8" id="KW-1185">Reference proteome</keyword>
<dbReference type="InterPro" id="IPR037923">
    <property type="entry name" value="HTH-like"/>
</dbReference>
<organism evidence="7 8">
    <name type="scientific">Buttiauxella agrestis ATCC 33320</name>
    <dbReference type="NCBI Taxonomy" id="1006004"/>
    <lineage>
        <taxon>Bacteria</taxon>
        <taxon>Pseudomonadati</taxon>
        <taxon>Pseudomonadota</taxon>
        <taxon>Gammaproteobacteria</taxon>
        <taxon>Enterobacterales</taxon>
        <taxon>Enterobacteriaceae</taxon>
        <taxon>Buttiauxella</taxon>
    </lineage>
</organism>
<keyword evidence="2" id="KW-0238">DNA-binding</keyword>
<evidence type="ECO:0000256" key="5">
    <source>
        <dbReference type="ARBA" id="ARBA00044978"/>
    </source>
</evidence>
<dbReference type="STRING" id="1006004.GBAG_1187"/>
<evidence type="ECO:0000256" key="4">
    <source>
        <dbReference type="ARBA" id="ARBA00023163"/>
    </source>
</evidence>
<feature type="domain" description="HTH araC/xylS-type" evidence="6">
    <location>
        <begin position="174"/>
        <end position="272"/>
    </location>
</feature>
<dbReference type="InterPro" id="IPR014710">
    <property type="entry name" value="RmlC-like_jellyroll"/>
</dbReference>
<dbReference type="eggNOG" id="COG4977">
    <property type="taxonomic scope" value="Bacteria"/>
</dbReference>
<dbReference type="Gene3D" id="2.60.120.10">
    <property type="entry name" value="Jelly Rolls"/>
    <property type="match status" value="1"/>
</dbReference>
<evidence type="ECO:0000313" key="7">
    <source>
        <dbReference type="EMBL" id="KFC82818.1"/>
    </source>
</evidence>
<evidence type="ECO:0000256" key="3">
    <source>
        <dbReference type="ARBA" id="ARBA00023159"/>
    </source>
</evidence>
<evidence type="ECO:0000313" key="8">
    <source>
        <dbReference type="Proteomes" id="UP000028653"/>
    </source>
</evidence>
<dbReference type="InterPro" id="IPR018062">
    <property type="entry name" value="HTH_AraC-typ_CS"/>
</dbReference>
<keyword evidence="1" id="KW-0805">Transcription regulation</keyword>